<dbReference type="AlphaFoldDB" id="A0A6M3LXJ9"/>
<dbReference type="EMBL" id="MT143489">
    <property type="protein sequence ID" value="QJA97385.1"/>
    <property type="molecule type" value="Genomic_DNA"/>
</dbReference>
<protein>
    <submittedName>
        <fullName evidence="1">Uncharacterized protein</fullName>
    </submittedName>
</protein>
<reference evidence="1" key="1">
    <citation type="submission" date="2020-03" db="EMBL/GenBank/DDBJ databases">
        <title>The deep terrestrial virosphere.</title>
        <authorList>
            <person name="Holmfeldt K."/>
            <person name="Nilsson E."/>
            <person name="Simone D."/>
            <person name="Lopez-Fernandez M."/>
            <person name="Wu X."/>
            <person name="de Brujin I."/>
            <person name="Lundin D."/>
            <person name="Andersson A."/>
            <person name="Bertilsson S."/>
            <person name="Dopson M."/>
        </authorList>
    </citation>
    <scope>NUCLEOTIDE SEQUENCE</scope>
    <source>
        <strain evidence="1">MM415B06292</strain>
    </source>
</reference>
<name>A0A6M3LXJ9_9ZZZZ</name>
<proteinExistence type="predicted"/>
<organism evidence="1">
    <name type="scientific">viral metagenome</name>
    <dbReference type="NCBI Taxonomy" id="1070528"/>
    <lineage>
        <taxon>unclassified sequences</taxon>
        <taxon>metagenomes</taxon>
        <taxon>organismal metagenomes</taxon>
    </lineage>
</organism>
<evidence type="ECO:0000313" key="1">
    <source>
        <dbReference type="EMBL" id="QJA97385.1"/>
    </source>
</evidence>
<sequence>MTLECYGEGGSEGLRDLKNTKTMQYRCECENSIFKNVEMKKGDQVVLCGRCKGVIPCPEHQRSDIVCLEDYPISKET</sequence>
<gene>
    <name evidence="1" type="ORF">MM415B06292_0005</name>
</gene>
<accession>A0A6M3LXJ9</accession>